<dbReference type="EC" id="4.2.2.-" evidence="3"/>
<protein>
    <recommendedName>
        <fullName evidence="3">Endolytic peptidoglycan transglycosylase RlpA</fullName>
        <ecNumber evidence="3">4.2.2.-</ecNumber>
    </recommendedName>
</protein>
<reference evidence="7 8" key="2">
    <citation type="journal article" date="2018" name="Int. J. Syst. Evol. Microbiol.">
        <title>Burkholderia insecticola sp. nov., a gut symbiotic bacterium of the bean bug Riptortus pedestris.</title>
        <authorList>
            <person name="Takeshita K."/>
            <person name="Tamaki H."/>
            <person name="Ohbayashi T."/>
            <person name="Meng X.-Y."/>
            <person name="Sone T."/>
            <person name="Mitani Y."/>
            <person name="Peeters C."/>
            <person name="Kikuchi Y."/>
            <person name="Vandamme P."/>
        </authorList>
    </citation>
    <scope>NUCLEOTIDE SEQUENCE [LARGE SCALE GENOMIC DNA]</scope>
    <source>
        <strain evidence="7">RPE64</strain>
        <plasmid evidence="7 8">p1</plasmid>
    </source>
</reference>
<comment type="similarity">
    <text evidence="3 4">Belongs to the RlpA family.</text>
</comment>
<dbReference type="InterPro" id="IPR012997">
    <property type="entry name" value="RplA"/>
</dbReference>
<dbReference type="OrthoDB" id="9779128at2"/>
<organism evidence="7 8">
    <name type="scientific">Caballeronia insecticola</name>
    <dbReference type="NCBI Taxonomy" id="758793"/>
    <lineage>
        <taxon>Bacteria</taxon>
        <taxon>Pseudomonadati</taxon>
        <taxon>Pseudomonadota</taxon>
        <taxon>Betaproteobacteria</taxon>
        <taxon>Burkholderiales</taxon>
        <taxon>Burkholderiaceae</taxon>
        <taxon>Caballeronia</taxon>
    </lineage>
</organism>
<dbReference type="HAMAP" id="MF_02071">
    <property type="entry name" value="RlpA"/>
    <property type="match status" value="1"/>
</dbReference>
<dbReference type="GO" id="GO:0000270">
    <property type="term" value="P:peptidoglycan metabolic process"/>
    <property type="evidence" value="ECO:0007669"/>
    <property type="project" value="UniProtKB-UniRule"/>
</dbReference>
<feature type="region of interest" description="Disordered" evidence="5">
    <location>
        <begin position="191"/>
        <end position="214"/>
    </location>
</feature>
<geneLocation type="plasmid" evidence="7 8">
    <name>p1</name>
</geneLocation>
<dbReference type="AlphaFoldDB" id="R4WTQ1"/>
<proteinExistence type="inferred from homology"/>
<dbReference type="HOGENOM" id="CLU_1088502_0_0_4"/>
<keyword evidence="1 3" id="KW-0456">Lyase</keyword>
<dbReference type="Gene3D" id="2.40.40.10">
    <property type="entry name" value="RlpA-like domain"/>
    <property type="match status" value="1"/>
</dbReference>
<dbReference type="InterPro" id="IPR009009">
    <property type="entry name" value="RlpA-like_DPBB"/>
</dbReference>
<feature type="compositionally biased region" description="Basic and acidic residues" evidence="5">
    <location>
        <begin position="47"/>
        <end position="67"/>
    </location>
</feature>
<evidence type="ECO:0000313" key="7">
    <source>
        <dbReference type="EMBL" id="BAN28003.1"/>
    </source>
</evidence>
<dbReference type="PATRIC" id="fig|758793.3.peg.6209"/>
<dbReference type="PANTHER" id="PTHR34183">
    <property type="entry name" value="ENDOLYTIC PEPTIDOGLYCAN TRANSGLYCOSYLASE RLPA"/>
    <property type="match status" value="1"/>
</dbReference>
<dbReference type="Pfam" id="PF03330">
    <property type="entry name" value="DPBB_1"/>
    <property type="match status" value="1"/>
</dbReference>
<evidence type="ECO:0000256" key="4">
    <source>
        <dbReference type="RuleBase" id="RU003495"/>
    </source>
</evidence>
<name>R4WTQ1_9BURK</name>
<dbReference type="NCBIfam" id="TIGR00413">
    <property type="entry name" value="rlpA"/>
    <property type="match status" value="1"/>
</dbReference>
<dbReference type="SUPFAM" id="SSF50685">
    <property type="entry name" value="Barwin-like endoglucanases"/>
    <property type="match status" value="1"/>
</dbReference>
<evidence type="ECO:0000259" key="6">
    <source>
        <dbReference type="Pfam" id="PF03330"/>
    </source>
</evidence>
<keyword evidence="8" id="KW-1185">Reference proteome</keyword>
<accession>R4WTQ1</accession>
<sequence>MQDKGFVTPWHLVGLAVAATSGAVTAEARTHTTHDVSVAPLPPLPDAQKKHPAKSESKHSLKAEPFDYRSPRTTDIAEIGRASYYAGRFQGRPTASGEPYDMYAFTAAHRKLPLGTFVRVSNLTRTRSVIVRINDRGPYVKGRSIDLSYAAASKLGLLRAGSEDVILEPVSRHVAQEADHHVGGHHVERAASAKHPVERAANAKHQVERTASAKHPKRVMLHIAHHPRGHVKHAHVKTGHPRGRIQFAGARSSRA</sequence>
<dbReference type="GO" id="GO:0008932">
    <property type="term" value="F:lytic endotransglycosylase activity"/>
    <property type="evidence" value="ECO:0007669"/>
    <property type="project" value="UniProtKB-UniRule"/>
</dbReference>
<dbReference type="GO" id="GO:0071555">
    <property type="term" value="P:cell wall organization"/>
    <property type="evidence" value="ECO:0007669"/>
    <property type="project" value="UniProtKB-KW"/>
</dbReference>
<reference evidence="7 8" key="1">
    <citation type="journal article" date="2013" name="Genome Announc.">
        <title>Complete Genome Sequence of Burkholderia sp. Strain RPE64, Bacterial Symbiont of the Bean Bug Riptortus pedestris.</title>
        <authorList>
            <person name="Shibata T.F."/>
            <person name="Maeda T."/>
            <person name="Nikoh N."/>
            <person name="Yamaguchi K."/>
            <person name="Oshima K."/>
            <person name="Hattori M."/>
            <person name="Nishiyama T."/>
            <person name="Hasebe M."/>
            <person name="Fukatsu T."/>
            <person name="Kikuchi Y."/>
            <person name="Shigenobu S."/>
        </authorList>
    </citation>
    <scope>NUCLEOTIDE SEQUENCE [LARGE SCALE GENOMIC DNA]</scope>
    <source>
        <plasmid evidence="7 8">p1</plasmid>
    </source>
</reference>
<evidence type="ECO:0000256" key="3">
    <source>
        <dbReference type="HAMAP-Rule" id="MF_02071"/>
    </source>
</evidence>
<dbReference type="KEGG" id="buo:BRPE64_DCDS10670"/>
<feature type="domain" description="RlpA-like protein double-psi beta-barrel" evidence="6">
    <location>
        <begin position="80"/>
        <end position="164"/>
    </location>
</feature>
<dbReference type="PANTHER" id="PTHR34183:SF1">
    <property type="entry name" value="ENDOLYTIC PEPTIDOGLYCAN TRANSGLYCOSYLASE RLPA"/>
    <property type="match status" value="1"/>
</dbReference>
<evidence type="ECO:0000256" key="5">
    <source>
        <dbReference type="SAM" id="MobiDB-lite"/>
    </source>
</evidence>
<comment type="function">
    <text evidence="3">Lytic transglycosylase with a strong preference for naked glycan strands that lack stem peptides.</text>
</comment>
<feature type="region of interest" description="Disordered" evidence="5">
    <location>
        <begin position="28"/>
        <end position="67"/>
    </location>
</feature>
<evidence type="ECO:0000256" key="1">
    <source>
        <dbReference type="ARBA" id="ARBA00023239"/>
    </source>
</evidence>
<evidence type="ECO:0000256" key="2">
    <source>
        <dbReference type="ARBA" id="ARBA00023316"/>
    </source>
</evidence>
<dbReference type="CDD" id="cd22268">
    <property type="entry name" value="DPBB_RlpA-like"/>
    <property type="match status" value="1"/>
</dbReference>
<keyword evidence="2 3" id="KW-0961">Cell wall biogenesis/degradation</keyword>
<dbReference type="InterPro" id="IPR036908">
    <property type="entry name" value="RlpA-like_sf"/>
</dbReference>
<keyword evidence="7" id="KW-0449">Lipoprotein</keyword>
<dbReference type="Proteomes" id="UP000013966">
    <property type="component" value="Plasmid p1"/>
</dbReference>
<dbReference type="RefSeq" id="WP_016348711.1">
    <property type="nucleotide sequence ID" value="NC_021289.1"/>
</dbReference>
<keyword evidence="7" id="KW-0614">Plasmid</keyword>
<evidence type="ECO:0000313" key="8">
    <source>
        <dbReference type="Proteomes" id="UP000013966"/>
    </source>
</evidence>
<dbReference type="InterPro" id="IPR034718">
    <property type="entry name" value="RlpA"/>
</dbReference>
<gene>
    <name evidence="3" type="primary">rlpA</name>
    <name evidence="7" type="ORF">BRPE64_DCDS10670</name>
</gene>
<dbReference type="EMBL" id="AP013061">
    <property type="protein sequence ID" value="BAN28003.1"/>
    <property type="molecule type" value="Genomic_DNA"/>
</dbReference>